<feature type="transmembrane region" description="Helical" evidence="5">
    <location>
        <begin position="121"/>
        <end position="138"/>
    </location>
</feature>
<dbReference type="PANTHER" id="PTHR10846">
    <property type="entry name" value="SODIUM/POTASSIUM/CALCIUM EXCHANGER"/>
    <property type="match status" value="1"/>
</dbReference>
<evidence type="ECO:0000256" key="1">
    <source>
        <dbReference type="ARBA" id="ARBA00004141"/>
    </source>
</evidence>
<dbReference type="InterPro" id="IPR004481">
    <property type="entry name" value="K/Na/Ca-exchanger"/>
</dbReference>
<feature type="transmembrane region" description="Helical" evidence="5">
    <location>
        <begin position="39"/>
        <end position="64"/>
    </location>
</feature>
<comment type="caution">
    <text evidence="7">The sequence shown here is derived from an EMBL/GenBank/DDBJ whole genome shotgun (WGS) entry which is preliminary data.</text>
</comment>
<feature type="transmembrane region" description="Helical" evidence="5">
    <location>
        <begin position="76"/>
        <end position="100"/>
    </location>
</feature>
<accession>A0ABW8SIW9</accession>
<comment type="subcellular location">
    <subcellularLocation>
        <location evidence="1">Membrane</location>
        <topology evidence="1">Multi-pass membrane protein</topology>
    </subcellularLocation>
</comment>
<feature type="transmembrane region" description="Helical" evidence="5">
    <location>
        <begin position="285"/>
        <end position="301"/>
    </location>
</feature>
<evidence type="ECO:0000313" key="8">
    <source>
        <dbReference type="Proteomes" id="UP001623660"/>
    </source>
</evidence>
<dbReference type="InterPro" id="IPR044880">
    <property type="entry name" value="NCX_ion-bd_dom_sf"/>
</dbReference>
<evidence type="ECO:0000256" key="4">
    <source>
        <dbReference type="ARBA" id="ARBA00023136"/>
    </source>
</evidence>
<feature type="transmembrane region" description="Helical" evidence="5">
    <location>
        <begin position="144"/>
        <end position="161"/>
    </location>
</feature>
<dbReference type="InterPro" id="IPR004837">
    <property type="entry name" value="NaCa_Exmemb"/>
</dbReference>
<keyword evidence="2 5" id="KW-0812">Transmembrane</keyword>
<gene>
    <name evidence="7" type="ORF">ACJDU8_06935</name>
</gene>
<feature type="transmembrane region" description="Helical" evidence="5">
    <location>
        <begin position="6"/>
        <end position="27"/>
    </location>
</feature>
<evidence type="ECO:0000256" key="5">
    <source>
        <dbReference type="SAM" id="Phobius"/>
    </source>
</evidence>
<protein>
    <submittedName>
        <fullName evidence="7">Sodium:calcium antiporter</fullName>
    </submittedName>
</protein>
<feature type="domain" description="Sodium/calcium exchanger membrane region" evidence="6">
    <location>
        <begin position="191"/>
        <end position="326"/>
    </location>
</feature>
<sequence length="331" mass="36582">MLITSILVMFIAALLIYFSCELFVNAIEWVGRTFNISQNAVGTVLAAFGTALPESVVTFIAVVFGTNSSQKDIGVGAALGGPLVLSTLAYAIVGLSIISFRNKRKLGSHINVDGKKLGRDQLWFLCIFIFKVGLGFVAFAIKPWLGILFIIAYIFYFFTEIRTKREEVQGKLEPLKFAPKNLNPKKSIILIQTLFSLTLIFIGSQLFVHNLDTFSISLGIPAHIVALFLSPVATELPEILNALIWVKQGKEKLALANISGSMMIQATVPSALGIMFTPWIFDKSLAFSAIITFVSILFLYITLRKNHLSVKRLSFTAIFYIVFAIGMLIIR</sequence>
<feature type="transmembrane region" description="Helical" evidence="5">
    <location>
        <begin position="254"/>
        <end position="279"/>
    </location>
</feature>
<evidence type="ECO:0000256" key="2">
    <source>
        <dbReference type="ARBA" id="ARBA00022692"/>
    </source>
</evidence>
<dbReference type="Gene3D" id="1.20.1420.30">
    <property type="entry name" value="NCX, central ion-binding region"/>
    <property type="match status" value="1"/>
</dbReference>
<dbReference type="Pfam" id="PF01699">
    <property type="entry name" value="Na_Ca_ex"/>
    <property type="match status" value="2"/>
</dbReference>
<evidence type="ECO:0000256" key="3">
    <source>
        <dbReference type="ARBA" id="ARBA00022989"/>
    </source>
</evidence>
<name>A0ABW8SIW9_9CLOT</name>
<keyword evidence="3 5" id="KW-1133">Transmembrane helix</keyword>
<dbReference type="RefSeq" id="WP_406791423.1">
    <property type="nucleotide sequence ID" value="NZ_JBJHZX010000008.1"/>
</dbReference>
<evidence type="ECO:0000313" key="7">
    <source>
        <dbReference type="EMBL" id="MFL0195301.1"/>
    </source>
</evidence>
<keyword evidence="8" id="KW-1185">Reference proteome</keyword>
<dbReference type="EMBL" id="JBJHZX010000008">
    <property type="protein sequence ID" value="MFL0195301.1"/>
    <property type="molecule type" value="Genomic_DNA"/>
</dbReference>
<feature type="transmembrane region" description="Helical" evidence="5">
    <location>
        <begin position="188"/>
        <end position="208"/>
    </location>
</feature>
<dbReference type="PANTHER" id="PTHR10846:SF8">
    <property type="entry name" value="INNER MEMBRANE PROTEIN YRBG"/>
    <property type="match status" value="1"/>
</dbReference>
<keyword evidence="4 5" id="KW-0472">Membrane</keyword>
<reference evidence="7 8" key="1">
    <citation type="submission" date="2024-11" db="EMBL/GenBank/DDBJ databases">
        <authorList>
            <person name="Heng Y.C."/>
            <person name="Lim A.C.H."/>
            <person name="Lee J.K.Y."/>
            <person name="Kittelmann S."/>
        </authorList>
    </citation>
    <scope>NUCLEOTIDE SEQUENCE [LARGE SCALE GENOMIC DNA]</scope>
    <source>
        <strain evidence="7 8">WILCCON 0269</strain>
    </source>
</reference>
<feature type="transmembrane region" description="Helical" evidence="5">
    <location>
        <begin position="313"/>
        <end position="330"/>
    </location>
</feature>
<dbReference type="Proteomes" id="UP001623660">
    <property type="component" value="Unassembled WGS sequence"/>
</dbReference>
<organism evidence="7 8">
    <name type="scientific">Candidatus Clostridium eludens</name>
    <dbReference type="NCBI Taxonomy" id="3381663"/>
    <lineage>
        <taxon>Bacteria</taxon>
        <taxon>Bacillati</taxon>
        <taxon>Bacillota</taxon>
        <taxon>Clostridia</taxon>
        <taxon>Eubacteriales</taxon>
        <taxon>Clostridiaceae</taxon>
        <taxon>Clostridium</taxon>
    </lineage>
</organism>
<evidence type="ECO:0000259" key="6">
    <source>
        <dbReference type="Pfam" id="PF01699"/>
    </source>
</evidence>
<feature type="domain" description="Sodium/calcium exchanger membrane region" evidence="6">
    <location>
        <begin position="5"/>
        <end position="159"/>
    </location>
</feature>
<proteinExistence type="predicted"/>